<accession>A0A1F6NIV9</accession>
<gene>
    <name evidence="1" type="ORF">A2373_01275</name>
</gene>
<name>A0A1F6NIV9_9BACT</name>
<dbReference type="EMBL" id="MFQS01000006">
    <property type="protein sequence ID" value="OGH83986.1"/>
    <property type="molecule type" value="Genomic_DNA"/>
</dbReference>
<organism evidence="1 2">
    <name type="scientific">Candidatus Magasanikbacteria bacterium RIFOXYB1_FULL_40_15</name>
    <dbReference type="NCBI Taxonomy" id="1798697"/>
    <lineage>
        <taxon>Bacteria</taxon>
        <taxon>Candidatus Magasanikiibacteriota</taxon>
    </lineage>
</organism>
<sequence length="203" mass="23041">MKKIKITLVVLIFGLVLGGAGCSFFAQNQPEQEEITQEPVEIKEEVDISDWQTYTNEEYGLSFRYPGEWKLENEGLPSNMIKIANIGPEQKEGTEIVDGAQIQFLILEKNGVVSEKDLINRYIQEQEKGMVRNGFFSSYEGVVFEGKVYYGKNRFENSFSKVSVFSNNNNVFVVIVSLIGDDFNSYLGTIDNIEKSFIIKENS</sequence>
<reference evidence="1 2" key="1">
    <citation type="journal article" date="2016" name="Nat. Commun.">
        <title>Thousands of microbial genomes shed light on interconnected biogeochemical processes in an aquifer system.</title>
        <authorList>
            <person name="Anantharaman K."/>
            <person name="Brown C.T."/>
            <person name="Hug L.A."/>
            <person name="Sharon I."/>
            <person name="Castelle C.J."/>
            <person name="Probst A.J."/>
            <person name="Thomas B.C."/>
            <person name="Singh A."/>
            <person name="Wilkins M.J."/>
            <person name="Karaoz U."/>
            <person name="Brodie E.L."/>
            <person name="Williams K.H."/>
            <person name="Hubbard S.S."/>
            <person name="Banfield J.F."/>
        </authorList>
    </citation>
    <scope>NUCLEOTIDE SEQUENCE [LARGE SCALE GENOMIC DNA]</scope>
</reference>
<protein>
    <recommendedName>
        <fullName evidence="3">PsbP C-terminal domain-containing protein</fullName>
    </recommendedName>
</protein>
<evidence type="ECO:0000313" key="1">
    <source>
        <dbReference type="EMBL" id="OGH83986.1"/>
    </source>
</evidence>
<comment type="caution">
    <text evidence="1">The sequence shown here is derived from an EMBL/GenBank/DDBJ whole genome shotgun (WGS) entry which is preliminary data.</text>
</comment>
<evidence type="ECO:0000313" key="2">
    <source>
        <dbReference type="Proteomes" id="UP000176300"/>
    </source>
</evidence>
<dbReference type="Proteomes" id="UP000176300">
    <property type="component" value="Unassembled WGS sequence"/>
</dbReference>
<proteinExistence type="predicted"/>
<dbReference type="AlphaFoldDB" id="A0A1F6NIV9"/>
<dbReference type="PROSITE" id="PS51257">
    <property type="entry name" value="PROKAR_LIPOPROTEIN"/>
    <property type="match status" value="1"/>
</dbReference>
<evidence type="ECO:0008006" key="3">
    <source>
        <dbReference type="Google" id="ProtNLM"/>
    </source>
</evidence>